<dbReference type="AlphaFoldDB" id="A0A0A9BBM1"/>
<reference evidence="1" key="2">
    <citation type="journal article" date="2015" name="Data Brief">
        <title>Shoot transcriptome of the giant reed, Arundo donax.</title>
        <authorList>
            <person name="Barrero R.A."/>
            <person name="Guerrero F.D."/>
            <person name="Moolhuijzen P."/>
            <person name="Goolsby J.A."/>
            <person name="Tidwell J."/>
            <person name="Bellgard S.E."/>
            <person name="Bellgard M.I."/>
        </authorList>
    </citation>
    <scope>NUCLEOTIDE SEQUENCE</scope>
    <source>
        <tissue evidence="1">Shoot tissue taken approximately 20 cm above the soil surface</tissue>
    </source>
</reference>
<protein>
    <submittedName>
        <fullName evidence="1">Uncharacterized protein</fullName>
    </submittedName>
</protein>
<name>A0A0A9BBM1_ARUDO</name>
<sequence>MEKTHVPLVKALFAWRKRKVGHMKLLHGFLVGWDKPHKSLCLWTNFKH</sequence>
<evidence type="ECO:0000313" key="1">
    <source>
        <dbReference type="EMBL" id="JAD61389.1"/>
    </source>
</evidence>
<dbReference type="EMBL" id="GBRH01236506">
    <property type="protein sequence ID" value="JAD61389.1"/>
    <property type="molecule type" value="Transcribed_RNA"/>
</dbReference>
<proteinExistence type="predicted"/>
<organism evidence="1">
    <name type="scientific">Arundo donax</name>
    <name type="common">Giant reed</name>
    <name type="synonym">Donax arundinaceus</name>
    <dbReference type="NCBI Taxonomy" id="35708"/>
    <lineage>
        <taxon>Eukaryota</taxon>
        <taxon>Viridiplantae</taxon>
        <taxon>Streptophyta</taxon>
        <taxon>Embryophyta</taxon>
        <taxon>Tracheophyta</taxon>
        <taxon>Spermatophyta</taxon>
        <taxon>Magnoliopsida</taxon>
        <taxon>Liliopsida</taxon>
        <taxon>Poales</taxon>
        <taxon>Poaceae</taxon>
        <taxon>PACMAD clade</taxon>
        <taxon>Arundinoideae</taxon>
        <taxon>Arundineae</taxon>
        <taxon>Arundo</taxon>
    </lineage>
</organism>
<accession>A0A0A9BBM1</accession>
<reference evidence="1" key="1">
    <citation type="submission" date="2014-09" db="EMBL/GenBank/DDBJ databases">
        <authorList>
            <person name="Magalhaes I.L.F."/>
            <person name="Oliveira U."/>
            <person name="Santos F.R."/>
            <person name="Vidigal T.H.D.A."/>
            <person name="Brescovit A.D."/>
            <person name="Santos A.J."/>
        </authorList>
    </citation>
    <scope>NUCLEOTIDE SEQUENCE</scope>
    <source>
        <tissue evidence="1">Shoot tissue taken approximately 20 cm above the soil surface</tissue>
    </source>
</reference>